<dbReference type="Proteomes" id="UP001586593">
    <property type="component" value="Unassembled WGS sequence"/>
</dbReference>
<protein>
    <submittedName>
        <fullName evidence="1">Uncharacterized protein</fullName>
    </submittedName>
</protein>
<comment type="caution">
    <text evidence="1">The sequence shown here is derived from an EMBL/GenBank/DDBJ whole genome shotgun (WGS) entry which is preliminary data.</text>
</comment>
<accession>A0ABR3XBT8</accession>
<organism evidence="1 2">
    <name type="scientific">Phialemonium thermophilum</name>
    <dbReference type="NCBI Taxonomy" id="223376"/>
    <lineage>
        <taxon>Eukaryota</taxon>
        <taxon>Fungi</taxon>
        <taxon>Dikarya</taxon>
        <taxon>Ascomycota</taxon>
        <taxon>Pezizomycotina</taxon>
        <taxon>Sordariomycetes</taxon>
        <taxon>Sordariomycetidae</taxon>
        <taxon>Cephalothecales</taxon>
        <taxon>Cephalothecaceae</taxon>
        <taxon>Phialemonium</taxon>
    </lineage>
</organism>
<evidence type="ECO:0000313" key="2">
    <source>
        <dbReference type="Proteomes" id="UP001586593"/>
    </source>
</evidence>
<dbReference type="EMBL" id="JAZHXJ010000123">
    <property type="protein sequence ID" value="KAL1873423.1"/>
    <property type="molecule type" value="Genomic_DNA"/>
</dbReference>
<keyword evidence="2" id="KW-1185">Reference proteome</keyword>
<evidence type="ECO:0000313" key="1">
    <source>
        <dbReference type="EMBL" id="KAL1873423.1"/>
    </source>
</evidence>
<name>A0ABR3XBT8_9PEZI</name>
<reference evidence="1 2" key="1">
    <citation type="journal article" date="2024" name="Commun. Biol.">
        <title>Comparative genomic analysis of thermophilic fungi reveals convergent evolutionary adaptations and gene losses.</title>
        <authorList>
            <person name="Steindorff A.S."/>
            <person name="Aguilar-Pontes M.V."/>
            <person name="Robinson A.J."/>
            <person name="Andreopoulos B."/>
            <person name="LaButti K."/>
            <person name="Kuo A."/>
            <person name="Mondo S."/>
            <person name="Riley R."/>
            <person name="Otillar R."/>
            <person name="Haridas S."/>
            <person name="Lipzen A."/>
            <person name="Grimwood J."/>
            <person name="Schmutz J."/>
            <person name="Clum A."/>
            <person name="Reid I.D."/>
            <person name="Moisan M.C."/>
            <person name="Butler G."/>
            <person name="Nguyen T.T.M."/>
            <person name="Dewar K."/>
            <person name="Conant G."/>
            <person name="Drula E."/>
            <person name="Henrissat B."/>
            <person name="Hansel C."/>
            <person name="Singer S."/>
            <person name="Hutchinson M.I."/>
            <person name="de Vries R.P."/>
            <person name="Natvig D.O."/>
            <person name="Powell A.J."/>
            <person name="Tsang A."/>
            <person name="Grigoriev I.V."/>
        </authorList>
    </citation>
    <scope>NUCLEOTIDE SEQUENCE [LARGE SCALE GENOMIC DNA]</scope>
    <source>
        <strain evidence="1 2">ATCC 24622</strain>
    </source>
</reference>
<gene>
    <name evidence="1" type="ORF">VTK73DRAFT_1014</name>
</gene>
<proteinExistence type="predicted"/>
<sequence length="170" mass="18913">MMTIRQGRMHKVPCVALSDVASLGLYPIVNSSDTVLCSLETPFCSLMTSSTPYADARCAVHVRSLWIPSISWHMSHRRPFKNYCCIFTSHTAAVHTMIEVSRPQSPYKGKSSSAQAKVVAFKETREHAIEVESDRAEETPHNSNLSMTERAQQVNPILSDVVGSFLLKSE</sequence>